<reference evidence="1" key="1">
    <citation type="submission" date="2020-08" db="EMBL/GenBank/DDBJ databases">
        <title>Genomic Encyclopedia of Type Strains, Phase IV (KMG-V): Genome sequencing to study the core and pangenomes of soil and plant-associated prokaryotes.</title>
        <authorList>
            <person name="Whitman W."/>
        </authorList>
    </citation>
    <scope>NUCLEOTIDE SEQUENCE [LARGE SCALE GENOMIC DNA]</scope>
    <source>
        <strain evidence="1">M8UP27</strain>
    </source>
</reference>
<organism evidence="1 2">
    <name type="scientific">Tunturiibacter empetritectus</name>
    <dbReference type="NCBI Taxonomy" id="3069691"/>
    <lineage>
        <taxon>Bacteria</taxon>
        <taxon>Pseudomonadati</taxon>
        <taxon>Acidobacteriota</taxon>
        <taxon>Terriglobia</taxon>
        <taxon>Terriglobales</taxon>
        <taxon>Acidobacteriaceae</taxon>
        <taxon>Tunturiibacter</taxon>
    </lineage>
</organism>
<accession>A0A7W8IHD0</accession>
<dbReference type="InterPro" id="IPR007607">
    <property type="entry name" value="BacA/B"/>
</dbReference>
<sequence length="140" mass="14511">MKPAEGSTVIGKSVVIRGELSGEEDLYIDGDIEGTITLKESGLTIGPNARVRADINVRDVTVFGHLTGNVQATGRVDLRQSAIVNGDILAGRLCIEESAVLKGSVELKGNSEAKSKSSTPAATHSAPVESGAPLFTQPQA</sequence>
<dbReference type="Proteomes" id="UP000568106">
    <property type="component" value="Unassembled WGS sequence"/>
</dbReference>
<dbReference type="PANTHER" id="PTHR35024">
    <property type="entry name" value="HYPOTHETICAL CYTOSOLIC PROTEIN"/>
    <property type="match status" value="1"/>
</dbReference>
<keyword evidence="2" id="KW-1185">Reference proteome</keyword>
<protein>
    <submittedName>
        <fullName evidence="1">Cytoskeletal protein CcmA (Bactofilin family)</fullName>
    </submittedName>
</protein>
<name>A0A7W8IHD0_9BACT</name>
<proteinExistence type="predicted"/>
<evidence type="ECO:0000313" key="2">
    <source>
        <dbReference type="Proteomes" id="UP000568106"/>
    </source>
</evidence>
<gene>
    <name evidence="1" type="ORF">HDF09_000918</name>
</gene>
<dbReference type="PANTHER" id="PTHR35024:SF4">
    <property type="entry name" value="POLYMER-FORMING CYTOSKELETAL PROTEIN"/>
    <property type="match status" value="1"/>
</dbReference>
<evidence type="ECO:0000313" key="1">
    <source>
        <dbReference type="EMBL" id="MBB5316268.1"/>
    </source>
</evidence>
<dbReference type="EMBL" id="JACHDY010000001">
    <property type="protein sequence ID" value="MBB5316268.1"/>
    <property type="molecule type" value="Genomic_DNA"/>
</dbReference>
<dbReference type="Pfam" id="PF04519">
    <property type="entry name" value="Bactofilin"/>
    <property type="match status" value="1"/>
</dbReference>
<comment type="caution">
    <text evidence="1">The sequence shown here is derived from an EMBL/GenBank/DDBJ whole genome shotgun (WGS) entry which is preliminary data.</text>
</comment>